<reference evidence="3" key="1">
    <citation type="submission" date="2022-11" db="EMBL/GenBank/DDBJ databases">
        <title>Lacrimispora xylanolytica sy1, complete genome.</title>
        <authorList>
            <person name="Choi S."/>
        </authorList>
    </citation>
    <scope>NUCLEOTIDE SEQUENCE</scope>
    <source>
        <strain evidence="3">Sy1</strain>
    </source>
</reference>
<keyword evidence="1" id="KW-0812">Transmembrane</keyword>
<evidence type="ECO:0000313" key="3">
    <source>
        <dbReference type="EMBL" id="WAJ23842.1"/>
    </source>
</evidence>
<dbReference type="EMBL" id="CP113524">
    <property type="protein sequence ID" value="WAJ23842.1"/>
    <property type="molecule type" value="Genomic_DNA"/>
</dbReference>
<evidence type="ECO:0000259" key="2">
    <source>
        <dbReference type="Pfam" id="PF20578"/>
    </source>
</evidence>
<feature type="transmembrane region" description="Helical" evidence="1">
    <location>
        <begin position="396"/>
        <end position="417"/>
    </location>
</feature>
<name>A0ABY7AAY6_9FIRM</name>
<organism evidence="3 4">
    <name type="scientific">Lacrimispora xylanolytica</name>
    <dbReference type="NCBI Taxonomy" id="29375"/>
    <lineage>
        <taxon>Bacteria</taxon>
        <taxon>Bacillati</taxon>
        <taxon>Bacillota</taxon>
        <taxon>Clostridia</taxon>
        <taxon>Lachnospirales</taxon>
        <taxon>Lachnospiraceae</taxon>
        <taxon>Lacrimispora</taxon>
    </lineage>
</organism>
<sequence length="420" mass="47581">MFKKYCRKWNLAITKTQIICVAAGIFLYVLIELTSVLGGRGGASGKELKRAGPGQGETTYEVEISGLDKERSDKKIPVKIPVGERIYSEEEAKKLFETMKPKLEEQMLGENESLLKIRKNLNLKTSLSDYGIKIRWETDNPDLVDSLGKVHNQQAAETGESVILRALVSDGVHEHTYRFPVMVYPPDRSLQEKTEEEFLTWAQKEDQKQQTEDYLRLPNEYDGQLLTYSIEKDSSHRLFPFLGLFMALLLHAKVNSDKQHLAKKREQQLLLDYSEVVSKLVVYIGAGLTLRNSWERIVAGYDAGVKEGKRGVRPVYEEMMKTVSQLSSGVSESRAFGEFGRRCGLQSYLKLSALLEQSQKNGSRQLRQSLELEMISAFEQRKNLAKKLGEEAGTKLLIPLLLMLGVVMAMIVLPAFLSFY</sequence>
<keyword evidence="4" id="KW-1185">Reference proteome</keyword>
<dbReference type="Proteomes" id="UP001163115">
    <property type="component" value="Chromosome"/>
</dbReference>
<dbReference type="Pfam" id="PF20578">
    <property type="entry name" value="aBig_2"/>
    <property type="match status" value="1"/>
</dbReference>
<accession>A0ABY7AAY6</accession>
<dbReference type="InterPro" id="IPR046780">
    <property type="entry name" value="aBig_2"/>
</dbReference>
<protein>
    <recommendedName>
        <fullName evidence="2">Atrophied bacterial Ig domain-containing protein</fullName>
    </recommendedName>
</protein>
<feature type="transmembrane region" description="Helical" evidence="1">
    <location>
        <begin position="12"/>
        <end position="31"/>
    </location>
</feature>
<evidence type="ECO:0000256" key="1">
    <source>
        <dbReference type="SAM" id="Phobius"/>
    </source>
</evidence>
<gene>
    <name evidence="3" type="ORF">OW255_20220</name>
</gene>
<evidence type="ECO:0000313" key="4">
    <source>
        <dbReference type="Proteomes" id="UP001163115"/>
    </source>
</evidence>
<keyword evidence="1" id="KW-0472">Membrane</keyword>
<keyword evidence="1" id="KW-1133">Transmembrane helix</keyword>
<proteinExistence type="predicted"/>
<feature type="domain" description="Atrophied bacterial Ig" evidence="2">
    <location>
        <begin position="109"/>
        <end position="184"/>
    </location>
</feature>
<dbReference type="RefSeq" id="WP_024838002.1">
    <property type="nucleotide sequence ID" value="NZ_CP113524.1"/>
</dbReference>